<organism evidence="2">
    <name type="scientific">Salix viminalis</name>
    <name type="common">Common osier</name>
    <name type="synonym">Basket willow</name>
    <dbReference type="NCBI Taxonomy" id="40686"/>
    <lineage>
        <taxon>Eukaryota</taxon>
        <taxon>Viridiplantae</taxon>
        <taxon>Streptophyta</taxon>
        <taxon>Embryophyta</taxon>
        <taxon>Tracheophyta</taxon>
        <taxon>Spermatophyta</taxon>
        <taxon>Magnoliopsida</taxon>
        <taxon>eudicotyledons</taxon>
        <taxon>Gunneridae</taxon>
        <taxon>Pentapetalae</taxon>
        <taxon>rosids</taxon>
        <taxon>fabids</taxon>
        <taxon>Malpighiales</taxon>
        <taxon>Salicaceae</taxon>
        <taxon>Saliceae</taxon>
        <taxon>Salix</taxon>
    </lineage>
</organism>
<dbReference type="EMBL" id="CAADRP010002340">
    <property type="protein sequence ID" value="VFU66242.1"/>
    <property type="molecule type" value="Genomic_DNA"/>
</dbReference>
<evidence type="ECO:0000313" key="2">
    <source>
        <dbReference type="EMBL" id="VFU66242.1"/>
    </source>
</evidence>
<proteinExistence type="predicted"/>
<reference evidence="2" key="1">
    <citation type="submission" date="2019-03" db="EMBL/GenBank/DDBJ databases">
        <authorList>
            <person name="Mank J."/>
            <person name="Almeida P."/>
        </authorList>
    </citation>
    <scope>NUCLEOTIDE SEQUENCE</scope>
    <source>
        <strain evidence="2">78183</strain>
    </source>
</reference>
<protein>
    <submittedName>
        <fullName evidence="2">Uncharacterized protein</fullName>
    </submittedName>
</protein>
<dbReference type="AlphaFoldDB" id="A0A6N2NIA2"/>
<name>A0A6N2NIA2_SALVM</name>
<keyword evidence="1" id="KW-0812">Transmembrane</keyword>
<keyword evidence="1" id="KW-0472">Membrane</keyword>
<accession>A0A6N2NIA2</accession>
<evidence type="ECO:0000256" key="1">
    <source>
        <dbReference type="SAM" id="Phobius"/>
    </source>
</evidence>
<sequence length="82" mass="9600">MLIQQSELRVVILIQWQKSKEHQIVLFLDCKLNFSLSLLLVPLFIIPPPSPFDHLCQIQNLFTLYKKKAPSPRSLLTQKEEI</sequence>
<keyword evidence="1" id="KW-1133">Transmembrane helix</keyword>
<feature type="transmembrane region" description="Helical" evidence="1">
    <location>
        <begin position="24"/>
        <end position="45"/>
    </location>
</feature>
<gene>
    <name evidence="2" type="ORF">SVIM_LOCUS513296</name>
</gene>